<evidence type="ECO:0000256" key="1">
    <source>
        <dbReference type="SAM" id="MobiDB-lite"/>
    </source>
</evidence>
<protein>
    <submittedName>
        <fullName evidence="2">Uncharacterized protein</fullName>
    </submittedName>
</protein>
<keyword evidence="3" id="KW-1185">Reference proteome</keyword>
<name>A0ABX3EVY0_9BACL</name>
<gene>
    <name evidence="2" type="ORF">A3844_06095</name>
</gene>
<dbReference type="RefSeq" id="WP_074106923.1">
    <property type="nucleotide sequence ID" value="NZ_LVWI01000014.1"/>
</dbReference>
<accession>A0ABX3EVY0</accession>
<dbReference type="Proteomes" id="UP000186058">
    <property type="component" value="Unassembled WGS sequence"/>
</dbReference>
<reference evidence="2 3" key="1">
    <citation type="submission" date="2016-03" db="EMBL/GenBank/DDBJ databases">
        <authorList>
            <person name="Sant'Anna F.H."/>
            <person name="Ambrosini A."/>
            <person name="Souza R."/>
            <person name="Bach E."/>
            <person name="Fernandes G."/>
            <person name="Balsanelli E."/>
            <person name="Baura V.A."/>
            <person name="Souza E.M."/>
            <person name="Passaglia L."/>
        </authorList>
    </citation>
    <scope>NUCLEOTIDE SEQUENCE [LARGE SCALE GENOMIC DNA]</scope>
    <source>
        <strain evidence="2 3">P26E</strain>
    </source>
</reference>
<proteinExistence type="predicted"/>
<comment type="caution">
    <text evidence="2">The sequence shown here is derived from an EMBL/GenBank/DDBJ whole genome shotgun (WGS) entry which is preliminary data.</text>
</comment>
<dbReference type="EMBL" id="LVWI01000014">
    <property type="protein sequence ID" value="OKP89550.1"/>
    <property type="molecule type" value="Genomic_DNA"/>
</dbReference>
<organism evidence="2 3">
    <name type="scientific">Paenibacillus helianthi</name>
    <dbReference type="NCBI Taxonomy" id="1349432"/>
    <lineage>
        <taxon>Bacteria</taxon>
        <taxon>Bacillati</taxon>
        <taxon>Bacillota</taxon>
        <taxon>Bacilli</taxon>
        <taxon>Bacillales</taxon>
        <taxon>Paenibacillaceae</taxon>
        <taxon>Paenibacillus</taxon>
    </lineage>
</organism>
<sequence length="333" mass="36279">MALRLKRVGTGSGVGSVTDHNDLINKGIHTHEEIDKYLQEVDDARGNFPDLNTRIEKGGSESPETSREVIEARVDKLGTSYPTLKARLDATQGTGGSSPGSTIFDHVESPANTRLGTRRVFTVPVHKPGSDVLEVYVEGVLVSRLSDYVEIDSATIKFNYDIPSTVSLIFRNSAAPQEVISRLDTNKSAVKGIEQELATARGLYASLNDRMNELTGGAIPKVSQIDKIGITATPSAPYVLEIPVPKTLDYKLQPAHVLKFIPGDQSIVRTEHSFNNGDRSSFTADPQVNFDGQMSLNTVFQIDMAGSVLGEGTEWKAVIDKSSYKFLEKIEVV</sequence>
<evidence type="ECO:0000313" key="3">
    <source>
        <dbReference type="Proteomes" id="UP000186058"/>
    </source>
</evidence>
<evidence type="ECO:0000313" key="2">
    <source>
        <dbReference type="EMBL" id="OKP89550.1"/>
    </source>
</evidence>
<feature type="region of interest" description="Disordered" evidence="1">
    <location>
        <begin position="89"/>
        <end position="109"/>
    </location>
</feature>